<evidence type="ECO:0000256" key="2">
    <source>
        <dbReference type="SAM" id="Phobius"/>
    </source>
</evidence>
<evidence type="ECO:0000313" key="3">
    <source>
        <dbReference type="EMBL" id="MBE9608134.1"/>
    </source>
</evidence>
<keyword evidence="4" id="KW-1185">Reference proteome</keyword>
<feature type="compositionally biased region" description="Gly residues" evidence="1">
    <location>
        <begin position="268"/>
        <end position="279"/>
    </location>
</feature>
<organism evidence="3 4">
    <name type="scientific">Chitinilyticum piscinae</name>
    <dbReference type="NCBI Taxonomy" id="2866724"/>
    <lineage>
        <taxon>Bacteria</taxon>
        <taxon>Pseudomonadati</taxon>
        <taxon>Pseudomonadota</taxon>
        <taxon>Betaproteobacteria</taxon>
        <taxon>Neisseriales</taxon>
        <taxon>Chitinibacteraceae</taxon>
        <taxon>Chitinilyticum</taxon>
    </lineage>
</organism>
<gene>
    <name evidence="3" type="ORF">INR99_02120</name>
</gene>
<dbReference type="AlphaFoldDB" id="A0A8J7K9H6"/>
<evidence type="ECO:0008006" key="5">
    <source>
        <dbReference type="Google" id="ProtNLM"/>
    </source>
</evidence>
<evidence type="ECO:0000256" key="1">
    <source>
        <dbReference type="SAM" id="MobiDB-lite"/>
    </source>
</evidence>
<feature type="region of interest" description="Disordered" evidence="1">
    <location>
        <begin position="248"/>
        <end position="279"/>
    </location>
</feature>
<comment type="caution">
    <text evidence="3">The sequence shown here is derived from an EMBL/GenBank/DDBJ whole genome shotgun (WGS) entry which is preliminary data.</text>
</comment>
<sequence>MAEQVAESGWPTVWWLFSRFLLFPLAVLLLYLFLGVWPAVLLLGGVLLLSYALRRLQRSRLERRLLYIDQYTFPDAVLQRCAREAALDEKAVRRASHALRQYYRMLARTPGVELAMPSRAADELWHTHILFTREYREFCQSAFGRYLDHQPYVATEHAVRERRSLANSWAAACRDEGLEVRQSSKIPLLFAVDAQLGLAAVLSGSELLSLQQGLPHRSAATASDDKSRTSCGVACGTVSGGGNDCQPGGADTGSSCSDSSSSGSCGSSCGGGCGGGGGD</sequence>
<proteinExistence type="predicted"/>
<name>A0A8J7K9H6_9NEIS</name>
<feature type="compositionally biased region" description="Low complexity" evidence="1">
    <location>
        <begin position="253"/>
        <end position="267"/>
    </location>
</feature>
<reference evidence="3 4" key="1">
    <citation type="submission" date="2020-10" db="EMBL/GenBank/DDBJ databases">
        <title>The genome sequence of Chitinilyticum litopenaei 4Y14.</title>
        <authorList>
            <person name="Liu Y."/>
        </authorList>
    </citation>
    <scope>NUCLEOTIDE SEQUENCE [LARGE SCALE GENOMIC DNA]</scope>
    <source>
        <strain evidence="3 4">4Y14</strain>
    </source>
</reference>
<dbReference type="RefSeq" id="WP_194114635.1">
    <property type="nucleotide sequence ID" value="NZ_JADFUA010000001.1"/>
</dbReference>
<accession>A0A8J7K9H6</accession>
<dbReference type="EMBL" id="JADFUA010000001">
    <property type="protein sequence ID" value="MBE9608134.1"/>
    <property type="molecule type" value="Genomic_DNA"/>
</dbReference>
<keyword evidence="2" id="KW-0472">Membrane</keyword>
<feature type="transmembrane region" description="Helical" evidence="2">
    <location>
        <begin position="20"/>
        <end position="53"/>
    </location>
</feature>
<evidence type="ECO:0000313" key="4">
    <source>
        <dbReference type="Proteomes" id="UP000604481"/>
    </source>
</evidence>
<dbReference type="Proteomes" id="UP000604481">
    <property type="component" value="Unassembled WGS sequence"/>
</dbReference>
<protein>
    <recommendedName>
        <fullName evidence="5">TIGR04222 domain-containing membrane protein</fullName>
    </recommendedName>
</protein>
<keyword evidence="2" id="KW-0812">Transmembrane</keyword>
<keyword evidence="2" id="KW-1133">Transmembrane helix</keyword>